<reference evidence="10" key="1">
    <citation type="submission" date="2009-12" db="EMBL/GenBank/DDBJ databases">
        <authorList>
            <person name="Kielak A."/>
            <person name="van Veen J.A."/>
            <person name="Kowalchuk G.A."/>
        </authorList>
    </citation>
    <scope>NUCLEOTIDE SEQUENCE</scope>
</reference>
<feature type="compositionally biased region" description="Basic and acidic residues" evidence="8">
    <location>
        <begin position="1"/>
        <end position="26"/>
    </location>
</feature>
<feature type="region of interest" description="Disordered" evidence="8">
    <location>
        <begin position="1"/>
        <end position="37"/>
    </location>
</feature>
<reference evidence="10" key="2">
    <citation type="journal article" date="2010" name="Appl. Environ. Microbiol.">
        <title>Comparative analysis of acidobacterial genomic fragments from terrestrial and aquatic metagenomic libraries, with emphasis on acidobacteria subdivision 6.</title>
        <authorList>
            <person name="Kielak A.M."/>
            <person name="van Veen J.A."/>
            <person name="Kowalchuk G.A."/>
        </authorList>
    </citation>
    <scope>NUCLEOTIDE SEQUENCE</scope>
</reference>
<evidence type="ECO:0000256" key="6">
    <source>
        <dbReference type="ARBA" id="ARBA00023002"/>
    </source>
</evidence>
<dbReference type="NCBIfam" id="TIGR00357">
    <property type="entry name" value="peptide-methionine (R)-S-oxide reductase MsrB"/>
    <property type="match status" value="1"/>
</dbReference>
<protein>
    <recommendedName>
        <fullName evidence="3">peptide-methionine (R)-S-oxide reductase</fullName>
        <ecNumber evidence="3">1.8.4.12</ecNumber>
    </recommendedName>
</protein>
<feature type="domain" description="MsrB" evidence="9">
    <location>
        <begin position="5"/>
        <end position="126"/>
    </location>
</feature>
<keyword evidence="4" id="KW-0479">Metal-binding</keyword>
<evidence type="ECO:0000256" key="2">
    <source>
        <dbReference type="ARBA" id="ARBA00007174"/>
    </source>
</evidence>
<dbReference type="PROSITE" id="PS51790">
    <property type="entry name" value="MSRB"/>
    <property type="match status" value="1"/>
</dbReference>
<dbReference type="GO" id="GO:0046872">
    <property type="term" value="F:metal ion binding"/>
    <property type="evidence" value="ECO:0007669"/>
    <property type="project" value="UniProtKB-KW"/>
</dbReference>
<dbReference type="GO" id="GO:0030091">
    <property type="term" value="P:protein repair"/>
    <property type="evidence" value="ECO:0007669"/>
    <property type="project" value="InterPro"/>
</dbReference>
<sequence>MQKTDDDWRKSLTPEQFHVLREHGTERAGTSPLNREKRPGSFYCAGCGQRLFSSDAKFESGTGWPSFTAPVEQAVSTSTDDSLFMTRTEVHCGGCGGHLGHVFPDGPPPTGLRYCMNGAALEFKPE</sequence>
<keyword evidence="5" id="KW-0862">Zinc</keyword>
<accession>E3T6W9</accession>
<evidence type="ECO:0000256" key="1">
    <source>
        <dbReference type="ARBA" id="ARBA00001947"/>
    </source>
</evidence>
<dbReference type="Gene3D" id="2.170.150.20">
    <property type="entry name" value="Peptide methionine sulfoxide reductase"/>
    <property type="match status" value="1"/>
</dbReference>
<keyword evidence="6" id="KW-0560">Oxidoreductase</keyword>
<name>E3T6W9_9BACT</name>
<dbReference type="GO" id="GO:0005737">
    <property type="term" value="C:cytoplasm"/>
    <property type="evidence" value="ECO:0007669"/>
    <property type="project" value="TreeGrafter"/>
</dbReference>
<dbReference type="InterPro" id="IPR002579">
    <property type="entry name" value="Met_Sox_Rdtase_MsrB_dom"/>
</dbReference>
<evidence type="ECO:0000256" key="4">
    <source>
        <dbReference type="ARBA" id="ARBA00022723"/>
    </source>
</evidence>
<dbReference type="GO" id="GO:0006979">
    <property type="term" value="P:response to oxidative stress"/>
    <property type="evidence" value="ECO:0007669"/>
    <property type="project" value="InterPro"/>
</dbReference>
<dbReference type="EMBL" id="GU260710">
    <property type="protein sequence ID" value="ADC36063.1"/>
    <property type="molecule type" value="Genomic_DNA"/>
</dbReference>
<evidence type="ECO:0000256" key="3">
    <source>
        <dbReference type="ARBA" id="ARBA00012499"/>
    </source>
</evidence>
<comment type="cofactor">
    <cofactor evidence="1">
        <name>Zn(2+)</name>
        <dbReference type="ChEBI" id="CHEBI:29105"/>
    </cofactor>
</comment>
<dbReference type="Pfam" id="PF01641">
    <property type="entry name" value="SelR"/>
    <property type="match status" value="1"/>
</dbReference>
<organism evidence="10">
    <name type="scientific">uncultured bacterium 213</name>
    <dbReference type="NCBI Taxonomy" id="698383"/>
    <lineage>
        <taxon>Bacteria</taxon>
        <taxon>environmental samples</taxon>
    </lineage>
</organism>
<dbReference type="SUPFAM" id="SSF51316">
    <property type="entry name" value="Mss4-like"/>
    <property type="match status" value="1"/>
</dbReference>
<evidence type="ECO:0000313" key="10">
    <source>
        <dbReference type="EMBL" id="ADC36063.1"/>
    </source>
</evidence>
<dbReference type="EC" id="1.8.4.12" evidence="3"/>
<evidence type="ECO:0000256" key="7">
    <source>
        <dbReference type="ARBA" id="ARBA00048488"/>
    </source>
</evidence>
<evidence type="ECO:0000256" key="8">
    <source>
        <dbReference type="SAM" id="MobiDB-lite"/>
    </source>
</evidence>
<comment type="similarity">
    <text evidence="2">Belongs to the MsrB Met sulfoxide reductase family.</text>
</comment>
<dbReference type="FunFam" id="2.170.150.20:FF:000001">
    <property type="entry name" value="Peptide methionine sulfoxide reductase MsrB"/>
    <property type="match status" value="1"/>
</dbReference>
<evidence type="ECO:0000259" key="9">
    <source>
        <dbReference type="PROSITE" id="PS51790"/>
    </source>
</evidence>
<evidence type="ECO:0000256" key="5">
    <source>
        <dbReference type="ARBA" id="ARBA00022833"/>
    </source>
</evidence>
<dbReference type="InterPro" id="IPR011057">
    <property type="entry name" value="Mss4-like_sf"/>
</dbReference>
<dbReference type="InterPro" id="IPR028427">
    <property type="entry name" value="Met_Sox_Rdtase_MsrB"/>
</dbReference>
<proteinExistence type="inferred from homology"/>
<dbReference type="PANTHER" id="PTHR10173:SF57">
    <property type="entry name" value="PEPTIDE-METHIONINE (R)-S-OXIDE REDUCTASE"/>
    <property type="match status" value="1"/>
</dbReference>
<comment type="catalytic activity">
    <reaction evidence="7">
        <text>L-methionyl-[protein] + [thioredoxin]-disulfide + H2O = L-methionyl-(R)-S-oxide-[protein] + [thioredoxin]-dithiol</text>
        <dbReference type="Rhea" id="RHEA:24164"/>
        <dbReference type="Rhea" id="RHEA-COMP:10698"/>
        <dbReference type="Rhea" id="RHEA-COMP:10700"/>
        <dbReference type="Rhea" id="RHEA-COMP:12313"/>
        <dbReference type="Rhea" id="RHEA-COMP:12314"/>
        <dbReference type="ChEBI" id="CHEBI:15377"/>
        <dbReference type="ChEBI" id="CHEBI:16044"/>
        <dbReference type="ChEBI" id="CHEBI:29950"/>
        <dbReference type="ChEBI" id="CHEBI:45764"/>
        <dbReference type="ChEBI" id="CHEBI:50058"/>
        <dbReference type="EC" id="1.8.4.12"/>
    </reaction>
</comment>
<dbReference type="PANTHER" id="PTHR10173">
    <property type="entry name" value="METHIONINE SULFOXIDE REDUCTASE"/>
    <property type="match status" value="1"/>
</dbReference>
<dbReference type="AlphaFoldDB" id="E3T6W9"/>
<dbReference type="GO" id="GO:0033743">
    <property type="term" value="F:peptide-methionine (R)-S-oxide reductase activity"/>
    <property type="evidence" value="ECO:0007669"/>
    <property type="project" value="UniProtKB-EC"/>
</dbReference>